<feature type="transmembrane region" description="Helical" evidence="6">
    <location>
        <begin position="437"/>
        <end position="460"/>
    </location>
</feature>
<evidence type="ECO:0000256" key="6">
    <source>
        <dbReference type="SAM" id="Phobius"/>
    </source>
</evidence>
<feature type="transmembrane region" description="Helical" evidence="6">
    <location>
        <begin position="171"/>
        <end position="189"/>
    </location>
</feature>
<evidence type="ECO:0000256" key="3">
    <source>
        <dbReference type="ARBA" id="ARBA00022692"/>
    </source>
</evidence>
<dbReference type="EMBL" id="KX785319">
    <property type="protein sequence ID" value="ARJ58022.1"/>
    <property type="molecule type" value="Genomic_DNA"/>
</dbReference>
<dbReference type="AlphaFoldDB" id="A0A2H4H6C8"/>
<dbReference type="PANTHER" id="PTHR30250">
    <property type="entry name" value="PST FAMILY PREDICTED COLANIC ACID TRANSPORTER"/>
    <property type="match status" value="1"/>
</dbReference>
<evidence type="ECO:0000313" key="7">
    <source>
        <dbReference type="EMBL" id="ARJ58022.1"/>
    </source>
</evidence>
<evidence type="ECO:0000256" key="1">
    <source>
        <dbReference type="ARBA" id="ARBA00004651"/>
    </source>
</evidence>
<organism evidence="7">
    <name type="scientific">Streptococcus suis</name>
    <dbReference type="NCBI Taxonomy" id="1307"/>
    <lineage>
        <taxon>Bacteria</taxon>
        <taxon>Bacillati</taxon>
        <taxon>Bacillota</taxon>
        <taxon>Bacilli</taxon>
        <taxon>Lactobacillales</taxon>
        <taxon>Streptococcaceae</taxon>
        <taxon>Streptococcus</taxon>
    </lineage>
</organism>
<feature type="transmembrane region" description="Helical" evidence="6">
    <location>
        <begin position="115"/>
        <end position="134"/>
    </location>
</feature>
<feature type="transmembrane region" description="Helical" evidence="6">
    <location>
        <begin position="12"/>
        <end position="32"/>
    </location>
</feature>
<feature type="transmembrane region" description="Helical" evidence="6">
    <location>
        <begin position="326"/>
        <end position="348"/>
    </location>
</feature>
<keyword evidence="4 6" id="KW-1133">Transmembrane helix</keyword>
<feature type="transmembrane region" description="Helical" evidence="6">
    <location>
        <begin position="141"/>
        <end position="165"/>
    </location>
</feature>
<keyword evidence="3 6" id="KW-0812">Transmembrane</keyword>
<reference evidence="7" key="1">
    <citation type="submission" date="2016-08" db="EMBL/GenBank/DDBJ databases">
        <title>Novel cps loci in Streptococcus suis.</title>
        <authorList>
            <person name="Sadowy E."/>
        </authorList>
    </citation>
    <scope>NUCLEOTIDE SEQUENCE</scope>
    <source>
        <strain evidence="7">3366</strain>
    </source>
</reference>
<evidence type="ECO:0000256" key="5">
    <source>
        <dbReference type="ARBA" id="ARBA00023136"/>
    </source>
</evidence>
<comment type="subcellular location">
    <subcellularLocation>
        <location evidence="1">Cell membrane</location>
        <topology evidence="1">Multi-pass membrane protein</topology>
    </subcellularLocation>
</comment>
<dbReference type="InterPro" id="IPR002797">
    <property type="entry name" value="Polysacc_synth"/>
</dbReference>
<feature type="transmembrane region" description="Helical" evidence="6">
    <location>
        <begin position="83"/>
        <end position="109"/>
    </location>
</feature>
<keyword evidence="5 6" id="KW-0472">Membrane</keyword>
<feature type="transmembrane region" description="Helical" evidence="6">
    <location>
        <begin position="47"/>
        <end position="71"/>
    </location>
</feature>
<evidence type="ECO:0000256" key="2">
    <source>
        <dbReference type="ARBA" id="ARBA00022475"/>
    </source>
</evidence>
<name>A0A2H4H6C8_STRSU</name>
<dbReference type="GO" id="GO:0005886">
    <property type="term" value="C:plasma membrane"/>
    <property type="evidence" value="ECO:0007669"/>
    <property type="project" value="UniProtKB-SubCell"/>
</dbReference>
<feature type="transmembrane region" description="Helical" evidence="6">
    <location>
        <begin position="355"/>
        <end position="373"/>
    </location>
</feature>
<feature type="transmembrane region" description="Helical" evidence="6">
    <location>
        <begin position="379"/>
        <end position="399"/>
    </location>
</feature>
<feature type="transmembrane region" description="Helical" evidence="6">
    <location>
        <begin position="411"/>
        <end position="431"/>
    </location>
</feature>
<protein>
    <submittedName>
        <fullName evidence="7">Putative Wzx flippase</fullName>
    </submittedName>
</protein>
<evidence type="ECO:0000256" key="4">
    <source>
        <dbReference type="ARBA" id="ARBA00022989"/>
    </source>
</evidence>
<keyword evidence="2" id="KW-1003">Cell membrane</keyword>
<feature type="transmembrane region" description="Helical" evidence="6">
    <location>
        <begin position="292"/>
        <end position="314"/>
    </location>
</feature>
<accession>A0A2H4H6C8</accession>
<dbReference type="InterPro" id="IPR050833">
    <property type="entry name" value="Poly_Biosynth_Transport"/>
</dbReference>
<dbReference type="PANTHER" id="PTHR30250:SF11">
    <property type="entry name" value="O-ANTIGEN TRANSPORTER-RELATED"/>
    <property type="match status" value="1"/>
</dbReference>
<proteinExistence type="predicted"/>
<sequence length="469" mass="53194">MNKQNELAKNTAIIAFGKISTQLISFFLLPLYTKVLSANEYGTVDLILTYASLFLPVATLALEQSVFRFLIDVRNDPKKKKELITTSLIACTLILFLLELILFFCNYFFQSSVIGYFGIVLIVSVYSTMFLQICRGLGDNVAYSLAGVITAIVQIVCNIIFLVFFGLGAKGMILSTIFGNLACVFFVYYRCNLNKLLSIKACNKDTILNMLRYSLPLVPNQLSWWILQASDKVIVQLFIGIFGNGLLAVANKFPGVYMQINGIFTISWTESATVHIHDKDANHFFYKTINSLMNLFSSLCFGIIVCMPFIFRVMVNSQYNDTYGIIPFYMMGSLFNAIVNFYGVIYVAYKDTIQIMKTAIMAAVINIVSHLLLIRFFGIYAAALSTMIGFGFMAFYRYFHSRRYIVVKLSNKFFIFSIVMMLFSLIGFYSSAYYVQLLAFIIVLIVSIYLNVEMIGNIIIKLKEKLFSL</sequence>
<dbReference type="Pfam" id="PF01943">
    <property type="entry name" value="Polysacc_synt"/>
    <property type="match status" value="1"/>
</dbReference>